<organism evidence="1 2">
    <name type="scientific">Caerostris darwini</name>
    <dbReference type="NCBI Taxonomy" id="1538125"/>
    <lineage>
        <taxon>Eukaryota</taxon>
        <taxon>Metazoa</taxon>
        <taxon>Ecdysozoa</taxon>
        <taxon>Arthropoda</taxon>
        <taxon>Chelicerata</taxon>
        <taxon>Arachnida</taxon>
        <taxon>Araneae</taxon>
        <taxon>Araneomorphae</taxon>
        <taxon>Entelegynae</taxon>
        <taxon>Araneoidea</taxon>
        <taxon>Araneidae</taxon>
        <taxon>Caerostris</taxon>
    </lineage>
</organism>
<accession>A0AAV4W049</accession>
<comment type="caution">
    <text evidence="1">The sequence shown here is derived from an EMBL/GenBank/DDBJ whole genome shotgun (WGS) entry which is preliminary data.</text>
</comment>
<dbReference type="AlphaFoldDB" id="A0AAV4W049"/>
<protein>
    <submittedName>
        <fullName evidence="1">Uncharacterized protein</fullName>
    </submittedName>
</protein>
<evidence type="ECO:0000313" key="1">
    <source>
        <dbReference type="EMBL" id="GIY76022.1"/>
    </source>
</evidence>
<reference evidence="1 2" key="1">
    <citation type="submission" date="2021-06" db="EMBL/GenBank/DDBJ databases">
        <title>Caerostris darwini draft genome.</title>
        <authorList>
            <person name="Kono N."/>
            <person name="Arakawa K."/>
        </authorList>
    </citation>
    <scope>NUCLEOTIDE SEQUENCE [LARGE SCALE GENOMIC DNA]</scope>
</reference>
<dbReference type="Proteomes" id="UP001054837">
    <property type="component" value="Unassembled WGS sequence"/>
</dbReference>
<sequence>MHNNFPDPYSLTYKINTIPDPKRLPLFHSLQSNTLSPAKPKIIISKLSRFKHNFPIPFHRPHPTPHPSSLPPPRKPKIIPYPFSVFINFRAQFRLQFHNTGGIRRRLSISH</sequence>
<name>A0AAV4W049_9ARAC</name>
<evidence type="ECO:0000313" key="2">
    <source>
        <dbReference type="Proteomes" id="UP001054837"/>
    </source>
</evidence>
<gene>
    <name evidence="1" type="ORF">CDAR_559711</name>
</gene>
<keyword evidence="2" id="KW-1185">Reference proteome</keyword>
<dbReference type="EMBL" id="BPLQ01013940">
    <property type="protein sequence ID" value="GIY76022.1"/>
    <property type="molecule type" value="Genomic_DNA"/>
</dbReference>
<proteinExistence type="predicted"/>